<keyword evidence="1" id="KW-0547">Nucleotide-binding</keyword>
<name>A0A8A4TM06_SULCO</name>
<sequence length="198" mass="22615">MPDLDIKRLQAFGRDPIDVHVGAGECLCVVGPSGSGKSLLLRAIADLDPNRGDVFLDGRSRNEMSAPTWRRLVGFLPTESRWWFETVGEHFDERRADDLADLGFAEDVWDWQIHRLSTGERQRLALLRLMAHRPKALLLDEPTASLDEDNKRRVETVIARYRKDLGAPVLWVSHEPAQIERVSNRRFHIETRPAEAES</sequence>
<dbReference type="Pfam" id="PF00005">
    <property type="entry name" value="ABC_tran"/>
    <property type="match status" value="1"/>
</dbReference>
<dbReference type="Proteomes" id="UP000663929">
    <property type="component" value="Chromosome"/>
</dbReference>
<dbReference type="PROSITE" id="PS50893">
    <property type="entry name" value="ABC_TRANSPORTER_2"/>
    <property type="match status" value="1"/>
</dbReference>
<keyword evidence="5" id="KW-1185">Reference proteome</keyword>
<dbReference type="PANTHER" id="PTHR43119">
    <property type="entry name" value="ABC TRANSPORT PROTEIN ATP-BINDING COMPONENT-RELATED"/>
    <property type="match status" value="1"/>
</dbReference>
<evidence type="ECO:0000256" key="2">
    <source>
        <dbReference type="ARBA" id="ARBA00022840"/>
    </source>
</evidence>
<dbReference type="PANTHER" id="PTHR43119:SF1">
    <property type="entry name" value="ABC TRANSPORTER DOMAIN-CONTAINING PROTEIN"/>
    <property type="match status" value="1"/>
</dbReference>
<evidence type="ECO:0000313" key="4">
    <source>
        <dbReference type="EMBL" id="QTD50600.1"/>
    </source>
</evidence>
<protein>
    <submittedName>
        <fullName evidence="4">ATP-binding cassette domain-containing protein</fullName>
    </submittedName>
</protein>
<dbReference type="InterPro" id="IPR003439">
    <property type="entry name" value="ABC_transporter-like_ATP-bd"/>
</dbReference>
<accession>A0A8A4TM06</accession>
<dbReference type="GO" id="GO:0016887">
    <property type="term" value="F:ATP hydrolysis activity"/>
    <property type="evidence" value="ECO:0007669"/>
    <property type="project" value="InterPro"/>
</dbReference>
<dbReference type="SMART" id="SM00382">
    <property type="entry name" value="AAA"/>
    <property type="match status" value="1"/>
</dbReference>
<dbReference type="KEGG" id="scor:J3U87_33870"/>
<evidence type="ECO:0000259" key="3">
    <source>
        <dbReference type="PROSITE" id="PS50893"/>
    </source>
</evidence>
<dbReference type="AlphaFoldDB" id="A0A8A4TM06"/>
<dbReference type="SUPFAM" id="SSF52540">
    <property type="entry name" value="P-loop containing nucleoside triphosphate hydrolases"/>
    <property type="match status" value="1"/>
</dbReference>
<keyword evidence="2 4" id="KW-0067">ATP-binding</keyword>
<organism evidence="4 5">
    <name type="scientific">Sulfidibacter corallicola</name>
    <dbReference type="NCBI Taxonomy" id="2818388"/>
    <lineage>
        <taxon>Bacteria</taxon>
        <taxon>Pseudomonadati</taxon>
        <taxon>Acidobacteriota</taxon>
        <taxon>Holophagae</taxon>
        <taxon>Acanthopleuribacterales</taxon>
        <taxon>Acanthopleuribacteraceae</taxon>
        <taxon>Sulfidibacter</taxon>
    </lineage>
</organism>
<dbReference type="GO" id="GO:0005524">
    <property type="term" value="F:ATP binding"/>
    <property type="evidence" value="ECO:0007669"/>
    <property type="project" value="UniProtKB-KW"/>
</dbReference>
<evidence type="ECO:0000313" key="5">
    <source>
        <dbReference type="Proteomes" id="UP000663929"/>
    </source>
</evidence>
<feature type="domain" description="ABC transporter" evidence="3">
    <location>
        <begin position="1"/>
        <end position="198"/>
    </location>
</feature>
<dbReference type="RefSeq" id="WP_237380427.1">
    <property type="nucleotide sequence ID" value="NZ_CP071793.1"/>
</dbReference>
<dbReference type="CDD" id="cd00267">
    <property type="entry name" value="ABC_ATPase"/>
    <property type="match status" value="1"/>
</dbReference>
<proteinExistence type="predicted"/>
<dbReference type="Gene3D" id="3.40.50.300">
    <property type="entry name" value="P-loop containing nucleotide triphosphate hydrolases"/>
    <property type="match status" value="1"/>
</dbReference>
<dbReference type="EMBL" id="CP071793">
    <property type="protein sequence ID" value="QTD50600.1"/>
    <property type="molecule type" value="Genomic_DNA"/>
</dbReference>
<dbReference type="InterPro" id="IPR003593">
    <property type="entry name" value="AAA+_ATPase"/>
</dbReference>
<gene>
    <name evidence="4" type="ORF">J3U87_33870</name>
</gene>
<evidence type="ECO:0000256" key="1">
    <source>
        <dbReference type="ARBA" id="ARBA00022741"/>
    </source>
</evidence>
<reference evidence="4" key="1">
    <citation type="submission" date="2021-03" db="EMBL/GenBank/DDBJ databases">
        <title>Acanthopleuribacteraceae sp. M133.</title>
        <authorList>
            <person name="Wang G."/>
        </authorList>
    </citation>
    <scope>NUCLEOTIDE SEQUENCE</scope>
    <source>
        <strain evidence="4">M133</strain>
    </source>
</reference>
<dbReference type="InterPro" id="IPR027417">
    <property type="entry name" value="P-loop_NTPase"/>
</dbReference>